<reference evidence="1 2" key="1">
    <citation type="submission" date="2017-02" db="EMBL/GenBank/DDBJ databases">
        <title>Paraburkholderia sophoroidis sp. nov. and Paraburkholderia steynii sp. nov. rhizobial symbionts of the fynbos legume Hypocalyptus sophoroides.</title>
        <authorList>
            <person name="Steenkamp E.T."/>
            <person name="Beukes C.W."/>
            <person name="Van Zyl E."/>
            <person name="Avontuur J."/>
            <person name="Chan W.Y."/>
            <person name="Hassen A."/>
            <person name="Palmer M."/>
            <person name="Mthombeni L."/>
            <person name="Phalane F."/>
            <person name="Sereme K."/>
            <person name="Venter S.N."/>
        </authorList>
    </citation>
    <scope>NUCLEOTIDE SEQUENCE [LARGE SCALE GENOMIC DNA]</scope>
    <source>
        <strain evidence="1 2">HC1.1ba</strain>
    </source>
</reference>
<name>A0A4R0XEP5_9BURK</name>
<evidence type="ECO:0000313" key="2">
    <source>
        <dbReference type="Proteomes" id="UP000294200"/>
    </source>
</evidence>
<gene>
    <name evidence="1" type="ORF">BZM27_32655</name>
</gene>
<evidence type="ECO:0000313" key="1">
    <source>
        <dbReference type="EMBL" id="TCG05587.1"/>
    </source>
</evidence>
<dbReference type="Proteomes" id="UP000294200">
    <property type="component" value="Unassembled WGS sequence"/>
</dbReference>
<proteinExistence type="predicted"/>
<dbReference type="Pfam" id="PF11104">
    <property type="entry name" value="PilM_2"/>
    <property type="match status" value="1"/>
</dbReference>
<dbReference type="Gene3D" id="3.30.420.40">
    <property type="match status" value="1"/>
</dbReference>
<dbReference type="InterPro" id="IPR005883">
    <property type="entry name" value="PilM"/>
</dbReference>
<dbReference type="EMBL" id="MWML01000158">
    <property type="protein sequence ID" value="TCG05587.1"/>
    <property type="molecule type" value="Genomic_DNA"/>
</dbReference>
<sequence>MALKHSLRMAMRRQAVGIDVGAQAVRIVALSSSARKIGPVRIECIALEPLAPGAMAGAEIVDRQAVARALSEAFCHVPVQCMSAALRCAMAIPGSATFTAHLPASQVSGPNGSAAAIEPTVLMEAERVAGIERHALAVDWYVDESPPHLRTVSIAATAREHLEARIESAAMAGVTLTTVDVEPHAALRALRHAATFELELHEPYAAIWIGSDGVYGWRIEGETIAEEIRYPSPEYSCVADALRDLAENNLNVCALVGGEIELLEGVCFSLADIGDVLGCSVLPFDCSSLSDGDVIPDSDLLHEPSFAVAFGLALRGITQ</sequence>
<organism evidence="1 2">
    <name type="scientific">Paraburkholderia steynii</name>
    <dbReference type="NCBI Taxonomy" id="1245441"/>
    <lineage>
        <taxon>Bacteria</taxon>
        <taxon>Pseudomonadati</taxon>
        <taxon>Pseudomonadota</taxon>
        <taxon>Betaproteobacteria</taxon>
        <taxon>Burkholderiales</taxon>
        <taxon>Burkholderiaceae</taxon>
        <taxon>Paraburkholderia</taxon>
    </lineage>
</organism>
<protein>
    <submittedName>
        <fullName evidence="1">Pilus assembly protein PilM</fullName>
    </submittedName>
</protein>
<dbReference type="AlphaFoldDB" id="A0A4R0XEP5"/>
<keyword evidence="2" id="KW-1185">Reference proteome</keyword>
<accession>A0A4R0XEP5</accession>
<comment type="caution">
    <text evidence="1">The sequence shown here is derived from an EMBL/GenBank/DDBJ whole genome shotgun (WGS) entry which is preliminary data.</text>
</comment>